<evidence type="ECO:0000256" key="1">
    <source>
        <dbReference type="SAM" id="MobiDB-lite"/>
    </source>
</evidence>
<evidence type="ECO:0000313" key="2">
    <source>
        <dbReference type="EMBL" id="MBF9144325.1"/>
    </source>
</evidence>
<sequence>MPFNLKGQLRAENARPEPAPADLLRRKFDPANHPAAAARTSPMLAITSVLSPPHAARINRIIKSLEQEFGLDDVQATPDPHITYQLAGVAKRAALMEVLAKVARHTQPFPAFTTGLGVFPGPNPTIYIPVLRSVALNDLHRRIHEATAPLCLRTDKFSGPDCWLPHISLALHDTTPDLLGEVLRYLNEQTFNLKFQIDNLAIMEQQGDLYLRQEEFQFEVPVPAK</sequence>
<dbReference type="PANTHER" id="PTHR40037:SF1">
    <property type="entry name" value="PHOSPHOESTERASE SAOUHSC_00951-RELATED"/>
    <property type="match status" value="1"/>
</dbReference>
<feature type="region of interest" description="Disordered" evidence="1">
    <location>
        <begin position="1"/>
        <end position="20"/>
    </location>
</feature>
<dbReference type="RefSeq" id="WP_196288675.1">
    <property type="nucleotide sequence ID" value="NZ_JADQDP010000007.1"/>
</dbReference>
<keyword evidence="3" id="KW-1185">Reference proteome</keyword>
<dbReference type="GO" id="GO:0016874">
    <property type="term" value="F:ligase activity"/>
    <property type="evidence" value="ECO:0007669"/>
    <property type="project" value="UniProtKB-KW"/>
</dbReference>
<protein>
    <submittedName>
        <fullName evidence="2">2'-5' RNA ligase family protein</fullName>
    </submittedName>
</protein>
<dbReference type="SUPFAM" id="SSF55144">
    <property type="entry name" value="LigT-like"/>
    <property type="match status" value="1"/>
</dbReference>
<evidence type="ECO:0000313" key="3">
    <source>
        <dbReference type="Proteomes" id="UP000645610"/>
    </source>
</evidence>
<name>A0A931BRK0_9BACT</name>
<reference evidence="2 3" key="1">
    <citation type="submission" date="2020-11" db="EMBL/GenBank/DDBJ databases">
        <authorList>
            <person name="Kim M.K."/>
        </authorList>
    </citation>
    <scope>NUCLEOTIDE SEQUENCE [LARGE SCALE GENOMIC DNA]</scope>
    <source>
        <strain evidence="2 3">BT439</strain>
    </source>
</reference>
<dbReference type="InterPro" id="IPR009097">
    <property type="entry name" value="Cyclic_Pdiesterase"/>
</dbReference>
<dbReference type="InterPro" id="IPR050580">
    <property type="entry name" value="2H_phosphoesterase_YjcG-like"/>
</dbReference>
<dbReference type="AlphaFoldDB" id="A0A931BRK0"/>
<accession>A0A931BRK0</accession>
<comment type="caution">
    <text evidence="2">The sequence shown here is derived from an EMBL/GenBank/DDBJ whole genome shotgun (WGS) entry which is preliminary data.</text>
</comment>
<dbReference type="EMBL" id="JADQDP010000007">
    <property type="protein sequence ID" value="MBF9144325.1"/>
    <property type="molecule type" value="Genomic_DNA"/>
</dbReference>
<keyword evidence="2" id="KW-0436">Ligase</keyword>
<gene>
    <name evidence="2" type="ORF">I2I01_21965</name>
</gene>
<dbReference type="PANTHER" id="PTHR40037">
    <property type="entry name" value="PHOSPHOESTERASE YJCG-RELATED"/>
    <property type="match status" value="1"/>
</dbReference>
<proteinExistence type="predicted"/>
<dbReference type="Gene3D" id="3.90.1140.10">
    <property type="entry name" value="Cyclic phosphodiesterase"/>
    <property type="match status" value="1"/>
</dbReference>
<organism evidence="2 3">
    <name type="scientific">Hymenobacter properus</name>
    <dbReference type="NCBI Taxonomy" id="2791026"/>
    <lineage>
        <taxon>Bacteria</taxon>
        <taxon>Pseudomonadati</taxon>
        <taxon>Bacteroidota</taxon>
        <taxon>Cytophagia</taxon>
        <taxon>Cytophagales</taxon>
        <taxon>Hymenobacteraceae</taxon>
        <taxon>Hymenobacter</taxon>
    </lineage>
</organism>
<dbReference type="Proteomes" id="UP000645610">
    <property type="component" value="Unassembled WGS sequence"/>
</dbReference>
<dbReference type="Pfam" id="PF13563">
    <property type="entry name" value="2_5_RNA_ligase2"/>
    <property type="match status" value="1"/>
</dbReference>